<reference evidence="1 2" key="1">
    <citation type="journal article" date="2021" name="Nat. Plants">
        <title>The Taxus genome provides insights into paclitaxel biosynthesis.</title>
        <authorList>
            <person name="Xiong X."/>
            <person name="Gou J."/>
            <person name="Liao Q."/>
            <person name="Li Y."/>
            <person name="Zhou Q."/>
            <person name="Bi G."/>
            <person name="Li C."/>
            <person name="Du R."/>
            <person name="Wang X."/>
            <person name="Sun T."/>
            <person name="Guo L."/>
            <person name="Liang H."/>
            <person name="Lu P."/>
            <person name="Wu Y."/>
            <person name="Zhang Z."/>
            <person name="Ro D.K."/>
            <person name="Shang Y."/>
            <person name="Huang S."/>
            <person name="Yan J."/>
        </authorList>
    </citation>
    <scope>NUCLEOTIDE SEQUENCE [LARGE SCALE GENOMIC DNA]</scope>
    <source>
        <strain evidence="1">Ta-2019</strain>
    </source>
</reference>
<dbReference type="SUPFAM" id="SSF53067">
    <property type="entry name" value="Actin-like ATPase domain"/>
    <property type="match status" value="1"/>
</dbReference>
<sequence>MKSGNIHNSKTRIWCNKTFELEADEFVYALVGSSWKPGSVFDHLFKFDYISMEPVNEQLEVIIFMTGCIKYISKLKKKGRSRGTRNTVICIELLIGFMNLEGDMEKNQTFRSLSAFIIEIMEFKVQLCIQRNVVGLDECFNELSEESIAATFGNGVSSACVVNIGAQAVSVLCVEDGVALPTTGVTLPFGGEDISRCLLWVEQHRQTWPPIDTDPMVKPLDLLMLNRLKETFCKFKEGDSNAPADVHYYKASLSPDVYRVALSALNVPPMGLFYPFILMPDEYPPPPRSWFHDYEDMMEDSTHNEFGKRPDGTEVFFSGSSIVLGMQDSSQSSPILKKEDNRVGLAEAITNSILATGRLDLYRKLFTSVLLVGGVASTKGLVDAVEQ</sequence>
<evidence type="ECO:0000313" key="1">
    <source>
        <dbReference type="EMBL" id="KAH9319142.1"/>
    </source>
</evidence>
<dbReference type="EMBL" id="JAHRHJ020000004">
    <property type="protein sequence ID" value="KAH9319142.1"/>
    <property type="molecule type" value="Genomic_DNA"/>
</dbReference>
<dbReference type="PANTHER" id="PTHR11937">
    <property type="entry name" value="ACTIN"/>
    <property type="match status" value="1"/>
</dbReference>
<organism evidence="1 2">
    <name type="scientific">Taxus chinensis</name>
    <name type="common">Chinese yew</name>
    <name type="synonym">Taxus wallichiana var. chinensis</name>
    <dbReference type="NCBI Taxonomy" id="29808"/>
    <lineage>
        <taxon>Eukaryota</taxon>
        <taxon>Viridiplantae</taxon>
        <taxon>Streptophyta</taxon>
        <taxon>Embryophyta</taxon>
        <taxon>Tracheophyta</taxon>
        <taxon>Spermatophyta</taxon>
        <taxon>Pinopsida</taxon>
        <taxon>Pinidae</taxon>
        <taxon>Conifers II</taxon>
        <taxon>Cupressales</taxon>
        <taxon>Taxaceae</taxon>
        <taxon>Taxus</taxon>
    </lineage>
</organism>
<dbReference type="InterPro" id="IPR004000">
    <property type="entry name" value="Actin"/>
</dbReference>
<keyword evidence="2" id="KW-1185">Reference proteome</keyword>
<evidence type="ECO:0008006" key="3">
    <source>
        <dbReference type="Google" id="ProtNLM"/>
    </source>
</evidence>
<dbReference type="AlphaFoldDB" id="A0AA38GCZ7"/>
<comment type="caution">
    <text evidence="1">The sequence shown here is derived from an EMBL/GenBank/DDBJ whole genome shotgun (WGS) entry which is preliminary data.</text>
</comment>
<dbReference type="InterPro" id="IPR043129">
    <property type="entry name" value="ATPase_NBD"/>
</dbReference>
<dbReference type="Proteomes" id="UP000824469">
    <property type="component" value="Unassembled WGS sequence"/>
</dbReference>
<protein>
    <recommendedName>
        <fullName evidence="3">Actin-related protein</fullName>
    </recommendedName>
</protein>
<dbReference type="OMA" id="MMEDSTH"/>
<dbReference type="Gene3D" id="3.30.420.40">
    <property type="match status" value="1"/>
</dbReference>
<name>A0AA38GCZ7_TAXCH</name>
<evidence type="ECO:0000313" key="2">
    <source>
        <dbReference type="Proteomes" id="UP000824469"/>
    </source>
</evidence>
<accession>A0AA38GCZ7</accession>
<dbReference type="Gene3D" id="3.30.420.580">
    <property type="match status" value="1"/>
</dbReference>
<proteinExistence type="predicted"/>
<feature type="non-terminal residue" evidence="1">
    <location>
        <position position="1"/>
    </location>
</feature>
<dbReference type="Pfam" id="PF00022">
    <property type="entry name" value="Actin"/>
    <property type="match status" value="1"/>
</dbReference>
<gene>
    <name evidence="1" type="ORF">KI387_020911</name>
</gene>